<comment type="caution">
    <text evidence="1">The sequence shown here is derived from an EMBL/GenBank/DDBJ whole genome shotgun (WGS) entry which is preliminary data.</text>
</comment>
<dbReference type="EMBL" id="JANRMS010002102">
    <property type="protein sequence ID" value="KAJ3524305.1"/>
    <property type="molecule type" value="Genomic_DNA"/>
</dbReference>
<keyword evidence="2" id="KW-1185">Reference proteome</keyword>
<dbReference type="Proteomes" id="UP001148629">
    <property type="component" value="Unassembled WGS sequence"/>
</dbReference>
<reference evidence="1" key="1">
    <citation type="submission" date="2022-08" db="EMBL/GenBank/DDBJ databases">
        <title>Genome Sequence of Fusarium decemcellulare.</title>
        <authorList>
            <person name="Buettner E."/>
        </authorList>
    </citation>
    <scope>NUCLEOTIDE SEQUENCE</scope>
    <source>
        <strain evidence="1">Babe19</strain>
    </source>
</reference>
<evidence type="ECO:0000313" key="1">
    <source>
        <dbReference type="EMBL" id="KAJ3524305.1"/>
    </source>
</evidence>
<organism evidence="1 2">
    <name type="scientific">Fusarium decemcellulare</name>
    <dbReference type="NCBI Taxonomy" id="57161"/>
    <lineage>
        <taxon>Eukaryota</taxon>
        <taxon>Fungi</taxon>
        <taxon>Dikarya</taxon>
        <taxon>Ascomycota</taxon>
        <taxon>Pezizomycotina</taxon>
        <taxon>Sordariomycetes</taxon>
        <taxon>Hypocreomycetidae</taxon>
        <taxon>Hypocreales</taxon>
        <taxon>Nectriaceae</taxon>
        <taxon>Fusarium</taxon>
        <taxon>Fusarium decemcellulare species complex</taxon>
    </lineage>
</organism>
<proteinExistence type="predicted"/>
<accession>A0ACC1RTF1</accession>
<protein>
    <submittedName>
        <fullName evidence="1">Uncharacterized protein</fullName>
    </submittedName>
</protein>
<sequence>MARSTTSSSSETVNEKNTVPAPSSNPEKSDAQPYSNTSLQRIPSQNNETDANIYPEPANAVAADLERGGFSPDGDDEKKPQGEAPPGPPPGMAPADFPDGGLEAWLVVFGGWCSLFCTFGLVNCVGVFQRYYVSGPLRDYDSSAVSWILSSEVFFMVFCGTVFGRLFDSYGPKYLLYCGTIAYVFGLMMVSLSTEYYQIFLSQSIVAAIGSSAVFNASMSSLVTWFFKRRAAAFGIMVSGSSLGGVVLPIMMDKMIKEVGFPWMMRTMAFMFLVLLAISCVTVKSRLPPRPKPFVFMEYIQGLREPPMVITIIGFFFFFWGMFLPFNYVLLQAEAAGISETLIPYLLPILNAVSILGRIIPGIIADKLGRYNVMIFITFISGLFCLAVWIPVKDTAGILVFSIIFGFSSGGYISLAPTLIAQISDIRQIGTRVGTAFAIQSFGALTGSPIGGAIVSAQNGDYLGLQLFCGCAMIAGTVFIFAARYVQVGFKMVKI</sequence>
<evidence type="ECO:0000313" key="2">
    <source>
        <dbReference type="Proteomes" id="UP001148629"/>
    </source>
</evidence>
<gene>
    <name evidence="1" type="ORF">NM208_g12110</name>
</gene>
<name>A0ACC1RTF1_9HYPO</name>